<dbReference type="EMBL" id="CP009896">
    <property type="protein sequence ID" value="AJR18277.1"/>
    <property type="molecule type" value="Genomic_DNA"/>
</dbReference>
<dbReference type="HOGENOM" id="CLU_081764_2_0_11"/>
<dbReference type="Proteomes" id="UP000030300">
    <property type="component" value="Chromosome"/>
</dbReference>
<gene>
    <name evidence="1" type="ORF">KR76_09110</name>
</gene>
<sequence>MGVLLVAGSVVVGARLLAAADDTVAVWAVRDERGAGTPVRDDDLVVERVRFTDAAAQERYFGADRPVPDDVVLVRAVGAGELLARTAVGPAAATPVLRVPIEVDPHRVPPDVGAGSVVDVWVSEGPGQPAVRPALSAVTVLAAPSYDDTFGVTGARQLVVAVDDDRAAAFERLLGGLQDPVVRVLQRS</sequence>
<organism evidence="1 2">
    <name type="scientific">Nocardioides simplex</name>
    <name type="common">Arthrobacter simplex</name>
    <dbReference type="NCBI Taxonomy" id="2045"/>
    <lineage>
        <taxon>Bacteria</taxon>
        <taxon>Bacillati</taxon>
        <taxon>Actinomycetota</taxon>
        <taxon>Actinomycetes</taxon>
        <taxon>Propionibacteriales</taxon>
        <taxon>Nocardioidaceae</taxon>
        <taxon>Pimelobacter</taxon>
    </lineage>
</organism>
<keyword evidence="2" id="KW-1185">Reference proteome</keyword>
<dbReference type="AlphaFoldDB" id="A0A0C5XLD0"/>
<dbReference type="GeneID" id="96612572"/>
<dbReference type="STRING" id="2045.KR76_09110"/>
<evidence type="ECO:0000313" key="2">
    <source>
        <dbReference type="Proteomes" id="UP000030300"/>
    </source>
</evidence>
<dbReference type="KEGG" id="psim:KR76_09110"/>
<proteinExistence type="predicted"/>
<evidence type="ECO:0000313" key="1">
    <source>
        <dbReference type="EMBL" id="AJR18277.1"/>
    </source>
</evidence>
<protein>
    <submittedName>
        <fullName evidence="1">Uncharacterized protein</fullName>
    </submittedName>
</protein>
<name>A0A0C5XLD0_NOCSI</name>
<reference evidence="1 2" key="1">
    <citation type="journal article" date="2015" name="Genome Announc.">
        <title>Complete Genome Sequence of Steroid-Transforming Nocardioides simplex VKM Ac-2033D.</title>
        <authorList>
            <person name="Shtratnikova V.Y."/>
            <person name="Schelkunov M.I."/>
            <person name="Pekov Y.A."/>
            <person name="Fokina V.V."/>
            <person name="Logacheva M.D."/>
            <person name="Sokolov S.L."/>
            <person name="Bragin E.Y."/>
            <person name="Ashapkin V.V."/>
            <person name="Donova M.V."/>
        </authorList>
    </citation>
    <scope>NUCLEOTIDE SEQUENCE [LARGE SCALE GENOMIC DNA]</scope>
    <source>
        <strain evidence="1 2">VKM Ac-2033D</strain>
    </source>
</reference>
<accession>A0A0C5XLD0</accession>
<dbReference type="OrthoDB" id="5192391at2"/>
<dbReference type="RefSeq" id="WP_052138401.1">
    <property type="nucleotide sequence ID" value="NZ_BJMC01000008.1"/>
</dbReference>